<dbReference type="InterPro" id="IPR002915">
    <property type="entry name" value="DeoC/FbaB/LacD_aldolase"/>
</dbReference>
<dbReference type="NCBIfam" id="TIGR02644">
    <property type="entry name" value="Y_phosphoryl"/>
    <property type="match status" value="1"/>
</dbReference>
<evidence type="ECO:0000256" key="3">
    <source>
        <dbReference type="ARBA" id="ARBA00022490"/>
    </source>
</evidence>
<sequence length="621" mass="66343">MTDLKASSLRALKLMDLTTLNDDDTDEKVIALCHQAKTPVGNTAAICIYPRFIPIARKTLKEQGTPEIRIATVTNFPHGNDDIEIALAETRAAIAYGADEVDVVFPYRALMAGNEQVGFDLVKACKEACAAANVLLKVIIETGELKDEALIRKASEISIKAGADFIKTSTGKVAVNATPESARIMMEVIRDMGVEKTVGFKPAGGVRTAEDAQKYLAIADELFGADWADARHYRFGASSLLASLLKALGHGDEIIRKKRDGHALSDEEIRFFINGIRDNTISEGQIAALAMTIFFHDMTMPERVSLTMAMRDSGTVLDWKSLHLNGPIVDKHSTGGVGDVTSLMLGPMVAACGGYIPMISGRGLGHTGGTLDKLESIPGFDIFPDDNRFREIIKDVGVAIIGQTSSLAPADKRFYATRDITATVDSIPLITASILAKKLAEGLDALVMDVKVGSGAFMPTYELSEALAEAIVGVANGAGVRTTALLTDMNQVLASSAGNAVEVREAVQFLTGEYRNPRLFDVTMALCVEMLISGKLAKDDAEARAKLQAVLDNGKAAEVFGRMVAAQKGPTDFVENYAKYLPTAMLTKAVYADTEGFVSENGYPRAGDGSGCNGRRSSSGI</sequence>
<evidence type="ECO:0000256" key="1">
    <source>
        <dbReference type="ARBA" id="ARBA00006915"/>
    </source>
</evidence>
<dbReference type="InterPro" id="IPR011343">
    <property type="entry name" value="DeoC"/>
</dbReference>
<dbReference type="GO" id="GO:0006213">
    <property type="term" value="P:pyrimidine nucleoside metabolic process"/>
    <property type="evidence" value="ECO:0007669"/>
    <property type="project" value="InterPro"/>
</dbReference>
<evidence type="ECO:0000256" key="2">
    <source>
        <dbReference type="ARBA" id="ARBA00011738"/>
    </source>
</evidence>
<dbReference type="InterPro" id="IPR017872">
    <property type="entry name" value="Pyrmidine_PPase_CS"/>
</dbReference>
<dbReference type="SUPFAM" id="SSF52418">
    <property type="entry name" value="Nucleoside phosphorylase/phosphoribosyltransferase catalytic domain"/>
    <property type="match status" value="1"/>
</dbReference>
<evidence type="ECO:0000256" key="5">
    <source>
        <dbReference type="ARBA" id="ARBA00022679"/>
    </source>
</evidence>
<dbReference type="PROSITE" id="PS00647">
    <property type="entry name" value="THYMID_PHOSPHORYLASE"/>
    <property type="match status" value="1"/>
</dbReference>
<dbReference type="NCBIfam" id="NF004490">
    <property type="entry name" value="PRK05820.1"/>
    <property type="match status" value="1"/>
</dbReference>
<dbReference type="InterPro" id="IPR017459">
    <property type="entry name" value="Glycosyl_Trfase_fam3_N_dom"/>
</dbReference>
<dbReference type="Proteomes" id="UP000887577">
    <property type="component" value="Unplaced"/>
</dbReference>
<evidence type="ECO:0000313" key="10">
    <source>
        <dbReference type="WBParaSite" id="PSU_v2.g10200.t1"/>
    </source>
</evidence>
<dbReference type="Pfam" id="PF00591">
    <property type="entry name" value="Glycos_transf_3"/>
    <property type="match status" value="1"/>
</dbReference>
<comment type="subunit">
    <text evidence="2">Homodimer.</text>
</comment>
<dbReference type="PANTHER" id="PTHR10515">
    <property type="entry name" value="THYMIDINE PHOSPHORYLASE"/>
    <property type="match status" value="1"/>
</dbReference>
<keyword evidence="3" id="KW-0963">Cytoplasm</keyword>
<dbReference type="FunFam" id="3.40.1030.10:FF:000001">
    <property type="entry name" value="Thymidine phosphorylase"/>
    <property type="match status" value="1"/>
</dbReference>
<proteinExistence type="inferred from homology"/>
<feature type="domain" description="Glycosyl transferase family 3 N-terminal" evidence="8">
    <location>
        <begin position="253"/>
        <end position="314"/>
    </location>
</feature>
<dbReference type="NCBIfam" id="TIGR00126">
    <property type="entry name" value="deoC"/>
    <property type="match status" value="1"/>
</dbReference>
<dbReference type="InterPro" id="IPR018090">
    <property type="entry name" value="Pyrmidine_PPas_bac/euk"/>
</dbReference>
<keyword evidence="5" id="KW-0808">Transferase</keyword>
<dbReference type="NCBIfam" id="TIGR02643">
    <property type="entry name" value="T_phosphoryl"/>
    <property type="match status" value="1"/>
</dbReference>
<evidence type="ECO:0000259" key="7">
    <source>
        <dbReference type="Pfam" id="PF00591"/>
    </source>
</evidence>
<reference evidence="10" key="1">
    <citation type="submission" date="2022-11" db="UniProtKB">
        <authorList>
            <consortium name="WormBaseParasite"/>
        </authorList>
    </citation>
    <scope>IDENTIFICATION</scope>
</reference>
<dbReference type="SUPFAM" id="SSF47648">
    <property type="entry name" value="Nucleoside phosphorylase/phosphoribosyltransferase N-terminal domain"/>
    <property type="match status" value="1"/>
</dbReference>
<dbReference type="InterPro" id="IPR035902">
    <property type="entry name" value="Nuc_phospho_transferase"/>
</dbReference>
<dbReference type="AlphaFoldDB" id="A0A914XSF0"/>
<dbReference type="SMART" id="SM01133">
    <property type="entry name" value="DeoC"/>
    <property type="match status" value="1"/>
</dbReference>
<dbReference type="Pfam" id="PF02885">
    <property type="entry name" value="Glycos_trans_3N"/>
    <property type="match status" value="1"/>
</dbReference>
<evidence type="ECO:0000256" key="6">
    <source>
        <dbReference type="ARBA" id="ARBA00023239"/>
    </source>
</evidence>
<dbReference type="Gene3D" id="3.40.1030.10">
    <property type="entry name" value="Nucleoside phosphorylase/phosphoribosyltransferase catalytic domain"/>
    <property type="match status" value="1"/>
</dbReference>
<evidence type="ECO:0000256" key="4">
    <source>
        <dbReference type="ARBA" id="ARBA00022676"/>
    </source>
</evidence>
<dbReference type="InterPro" id="IPR023649">
    <property type="entry name" value="DeoC_typeII"/>
</dbReference>
<dbReference type="FunFam" id="3.20.20.70:FF:000034">
    <property type="entry name" value="Deoxyribose-phosphate aldolase"/>
    <property type="match status" value="1"/>
</dbReference>
<keyword evidence="9" id="KW-1185">Reference proteome</keyword>
<keyword evidence="6" id="KW-0456">Lyase</keyword>
<dbReference type="Gene3D" id="3.90.1170.30">
    <property type="entry name" value="Pyrimidine nucleoside phosphorylase-like, C-terminal domain"/>
    <property type="match status" value="1"/>
</dbReference>
<dbReference type="HAMAP" id="MF_00592">
    <property type="entry name" value="DeoC_type2"/>
    <property type="match status" value="1"/>
</dbReference>
<dbReference type="InterPro" id="IPR036320">
    <property type="entry name" value="Glycosyl_Trfase_fam3_N_dom_sf"/>
</dbReference>
<dbReference type="CDD" id="cd00959">
    <property type="entry name" value="DeoC"/>
    <property type="match status" value="1"/>
</dbReference>
<feature type="domain" description="Glycosyl transferase family 3" evidence="7">
    <location>
        <begin position="326"/>
        <end position="557"/>
    </location>
</feature>
<dbReference type="GO" id="GO:0009264">
    <property type="term" value="P:deoxyribonucleotide catabolic process"/>
    <property type="evidence" value="ECO:0007669"/>
    <property type="project" value="InterPro"/>
</dbReference>
<protein>
    <submittedName>
        <fullName evidence="10">Deoxyribose-phosphate aldolase</fullName>
    </submittedName>
</protein>
<dbReference type="InterPro" id="IPR013465">
    <property type="entry name" value="Thymidine_Pase"/>
</dbReference>
<evidence type="ECO:0000313" key="9">
    <source>
        <dbReference type="Proteomes" id="UP000887577"/>
    </source>
</evidence>
<organism evidence="9 10">
    <name type="scientific">Panagrolaimus superbus</name>
    <dbReference type="NCBI Taxonomy" id="310955"/>
    <lineage>
        <taxon>Eukaryota</taxon>
        <taxon>Metazoa</taxon>
        <taxon>Ecdysozoa</taxon>
        <taxon>Nematoda</taxon>
        <taxon>Chromadorea</taxon>
        <taxon>Rhabditida</taxon>
        <taxon>Tylenchina</taxon>
        <taxon>Panagrolaimomorpha</taxon>
        <taxon>Panagrolaimoidea</taxon>
        <taxon>Panagrolaimidae</taxon>
        <taxon>Panagrolaimus</taxon>
    </lineage>
</organism>
<dbReference type="PANTHER" id="PTHR10515:SF0">
    <property type="entry name" value="THYMIDINE PHOSPHORYLASE"/>
    <property type="match status" value="1"/>
</dbReference>
<dbReference type="GO" id="GO:0006206">
    <property type="term" value="P:pyrimidine nucleobase metabolic process"/>
    <property type="evidence" value="ECO:0007669"/>
    <property type="project" value="InterPro"/>
</dbReference>
<accession>A0A914XSF0</accession>
<dbReference type="Gene3D" id="1.20.970.10">
    <property type="entry name" value="Transferase, Pyrimidine Nucleoside Phosphorylase, Chain C"/>
    <property type="match status" value="1"/>
</dbReference>
<dbReference type="WBParaSite" id="PSU_v2.g10200.t1">
    <property type="protein sequence ID" value="PSU_v2.g10200.t1"/>
    <property type="gene ID" value="PSU_v2.g10200"/>
</dbReference>
<dbReference type="SUPFAM" id="SSF51569">
    <property type="entry name" value="Aldolase"/>
    <property type="match status" value="1"/>
</dbReference>
<dbReference type="GO" id="GO:0004139">
    <property type="term" value="F:deoxyribose-phosphate aldolase activity"/>
    <property type="evidence" value="ECO:0007669"/>
    <property type="project" value="InterPro"/>
</dbReference>
<keyword evidence="4" id="KW-0328">Glycosyltransferase</keyword>
<dbReference type="InterPro" id="IPR013785">
    <property type="entry name" value="Aldolase_TIM"/>
</dbReference>
<dbReference type="InterPro" id="IPR036566">
    <property type="entry name" value="PYNP-like_C_sf"/>
</dbReference>
<dbReference type="InterPro" id="IPR000312">
    <property type="entry name" value="Glycosyl_Trfase_fam3"/>
</dbReference>
<dbReference type="InterPro" id="IPR000053">
    <property type="entry name" value="Thymidine/pyrmidine_PPase"/>
</dbReference>
<comment type="similarity">
    <text evidence="1">Belongs to the thymidine/pyrimidine-nucleoside phosphorylase family.</text>
</comment>
<dbReference type="GO" id="GO:0005829">
    <property type="term" value="C:cytosol"/>
    <property type="evidence" value="ECO:0007669"/>
    <property type="project" value="TreeGrafter"/>
</dbReference>
<dbReference type="GO" id="GO:0009032">
    <property type="term" value="F:thymidine phosphorylase activity"/>
    <property type="evidence" value="ECO:0007669"/>
    <property type="project" value="InterPro"/>
</dbReference>
<name>A0A914XSF0_9BILA</name>
<dbReference type="GO" id="GO:0004645">
    <property type="term" value="F:1,4-alpha-oligoglucan phosphorylase activity"/>
    <property type="evidence" value="ECO:0007669"/>
    <property type="project" value="InterPro"/>
</dbReference>
<dbReference type="Gene3D" id="3.20.20.70">
    <property type="entry name" value="Aldolase class I"/>
    <property type="match status" value="1"/>
</dbReference>
<dbReference type="Pfam" id="PF01791">
    <property type="entry name" value="DeoC"/>
    <property type="match status" value="1"/>
</dbReference>
<evidence type="ECO:0000259" key="8">
    <source>
        <dbReference type="Pfam" id="PF02885"/>
    </source>
</evidence>